<accession>A0ABT7A9R1</accession>
<dbReference type="InterPro" id="IPR003953">
    <property type="entry name" value="FAD-dep_OxRdtase_2_FAD-bd"/>
</dbReference>
<comment type="caution">
    <text evidence="7">The sequence shown here is derived from an EMBL/GenBank/DDBJ whole genome shotgun (WGS) entry which is preliminary data.</text>
</comment>
<feature type="domain" description="FAD-dependent oxidoreductase 2 FAD-binding" evidence="6">
    <location>
        <begin position="25"/>
        <end position="553"/>
    </location>
</feature>
<dbReference type="EMBL" id="JANCPR020000074">
    <property type="protein sequence ID" value="MDJ1138094.1"/>
    <property type="molecule type" value="Genomic_DNA"/>
</dbReference>
<sequence length="615" mass="65408">MDGPHRPVDGPHRPDDGHAHTHTYDVVVIGSGAGGLAAAVTARLRGLSVLVLEKTGRYGGTTALSGGAIWVPDSFHLAESGLADSHEKGRAYLDATVGDRVPAARKEAYLAEAPRMVREFHDRTEVRFVHTDGYSDYYPERPGGLARGRSIEPEVFDFTRLPRAERALMRRAELPTYGLTITSYDFRYLNMVARTWVGKRTALKVGARAVGALLTGRRPLSLGEALIARLRCTLGTLGGRLWLDTPFTALLTDDGGRVTGVRAWRGGREVTLRARRGVVLASGSFARDQALREEHLPAPTRAEWSSAPEGNDGDGLREGLRLGAAVDLMEKVWGAPSVVVPGTPAPFFLVADRGIPGMLVVDGEGERYVNEAAPYHEFVDAMYAHREKTGAETAPSWLILDARSRARYLFMGLFPGQPFPRAWLGSGFVKKAGSVAELASLTGVPEAGLTRTVERFNAFARRGRDRDFGRGDSAYDRYYGDPTLPNPNLAELAHAPYYAVPVVPGDLGTKGGLVTDAHARVLREDGSAIGGLYATGNASAAVMGETYPGPGATIGPAMTFGYAAVNDMAAPAGTPDGAGGTARRASDMPASDMPASGQDARDGWDAGGGAAAKQS</sequence>
<evidence type="ECO:0000256" key="5">
    <source>
        <dbReference type="SAM" id="MobiDB-lite"/>
    </source>
</evidence>
<organism evidence="7 8">
    <name type="scientific">Streptomyces iconiensis</name>
    <dbReference type="NCBI Taxonomy" id="1384038"/>
    <lineage>
        <taxon>Bacteria</taxon>
        <taxon>Bacillati</taxon>
        <taxon>Actinomycetota</taxon>
        <taxon>Actinomycetes</taxon>
        <taxon>Kitasatosporales</taxon>
        <taxon>Streptomycetaceae</taxon>
        <taxon>Streptomyces</taxon>
    </lineage>
</organism>
<dbReference type="PANTHER" id="PTHR43400:SF10">
    <property type="entry name" value="3-OXOSTEROID 1-DEHYDROGENASE"/>
    <property type="match status" value="1"/>
</dbReference>
<feature type="region of interest" description="Disordered" evidence="5">
    <location>
        <begin position="574"/>
        <end position="615"/>
    </location>
</feature>
<name>A0ABT7A9R1_9ACTN</name>
<proteinExistence type="predicted"/>
<evidence type="ECO:0000259" key="6">
    <source>
        <dbReference type="Pfam" id="PF00890"/>
    </source>
</evidence>
<comment type="cofactor">
    <cofactor evidence="1">
        <name>FAD</name>
        <dbReference type="ChEBI" id="CHEBI:57692"/>
    </cofactor>
</comment>
<gene>
    <name evidence="7" type="ORF">NMN56_040285</name>
</gene>
<evidence type="ECO:0000256" key="3">
    <source>
        <dbReference type="ARBA" id="ARBA00022827"/>
    </source>
</evidence>
<keyword evidence="4" id="KW-0560">Oxidoreductase</keyword>
<dbReference type="PANTHER" id="PTHR43400">
    <property type="entry name" value="FUMARATE REDUCTASE"/>
    <property type="match status" value="1"/>
</dbReference>
<evidence type="ECO:0000313" key="8">
    <source>
        <dbReference type="Proteomes" id="UP001214441"/>
    </source>
</evidence>
<feature type="region of interest" description="Disordered" evidence="5">
    <location>
        <begin position="1"/>
        <end position="20"/>
    </location>
</feature>
<protein>
    <submittedName>
        <fullName evidence="7">FAD-dependent oxidoreductase</fullName>
    </submittedName>
</protein>
<dbReference type="RefSeq" id="WP_280842660.1">
    <property type="nucleotide sequence ID" value="NZ_JANCPR020000074.1"/>
</dbReference>
<dbReference type="Proteomes" id="UP001214441">
    <property type="component" value="Unassembled WGS sequence"/>
</dbReference>
<evidence type="ECO:0000256" key="2">
    <source>
        <dbReference type="ARBA" id="ARBA00022630"/>
    </source>
</evidence>
<dbReference type="InterPro" id="IPR050315">
    <property type="entry name" value="FAD-oxidoreductase_2"/>
</dbReference>
<keyword evidence="3" id="KW-0274">FAD</keyword>
<dbReference type="Gene3D" id="3.50.50.60">
    <property type="entry name" value="FAD/NAD(P)-binding domain"/>
    <property type="match status" value="2"/>
</dbReference>
<keyword evidence="8" id="KW-1185">Reference proteome</keyword>
<evidence type="ECO:0000256" key="1">
    <source>
        <dbReference type="ARBA" id="ARBA00001974"/>
    </source>
</evidence>
<dbReference type="InterPro" id="IPR036188">
    <property type="entry name" value="FAD/NAD-bd_sf"/>
</dbReference>
<dbReference type="InterPro" id="IPR027477">
    <property type="entry name" value="Succ_DH/fumarate_Rdtase_cat_sf"/>
</dbReference>
<keyword evidence="2" id="KW-0285">Flavoprotein</keyword>
<feature type="region of interest" description="Disordered" evidence="5">
    <location>
        <begin position="296"/>
        <end position="316"/>
    </location>
</feature>
<evidence type="ECO:0000256" key="4">
    <source>
        <dbReference type="ARBA" id="ARBA00023002"/>
    </source>
</evidence>
<dbReference type="SUPFAM" id="SSF56425">
    <property type="entry name" value="Succinate dehydrogenase/fumarate reductase flavoprotein, catalytic domain"/>
    <property type="match status" value="1"/>
</dbReference>
<feature type="compositionally biased region" description="Gly residues" evidence="5">
    <location>
        <begin position="605"/>
        <end position="615"/>
    </location>
</feature>
<evidence type="ECO:0000313" key="7">
    <source>
        <dbReference type="EMBL" id="MDJ1138094.1"/>
    </source>
</evidence>
<dbReference type="Pfam" id="PF00890">
    <property type="entry name" value="FAD_binding_2"/>
    <property type="match status" value="1"/>
</dbReference>
<reference evidence="7 8" key="1">
    <citation type="submission" date="2023-05" db="EMBL/GenBank/DDBJ databases">
        <title>Streptantibioticus silvisoli sp. nov., acidotolerant actinomycetes 1 from pine litter.</title>
        <authorList>
            <person name="Swiecimska M."/>
            <person name="Golinska P."/>
            <person name="Sangal V."/>
            <person name="Wachnowicz B."/>
            <person name="Goodfellow M."/>
        </authorList>
    </citation>
    <scope>NUCLEOTIDE SEQUENCE [LARGE SCALE GENOMIC DNA]</scope>
    <source>
        <strain evidence="7 8">DSM 42109</strain>
    </source>
</reference>
<dbReference type="SUPFAM" id="SSF51905">
    <property type="entry name" value="FAD/NAD(P)-binding domain"/>
    <property type="match status" value="1"/>
</dbReference>